<accession>A0ABX2ICL8</accession>
<gene>
    <name evidence="1" type="ORF">G5A70_10875</name>
</gene>
<sequence>MQRICKKCLLRDMEEKEYFANMYAYIDNLSKEDKVSEAEYQSRLELCRNCENLISGMCRICGCYVEMRAAMKVRHCPGIKPKW</sequence>
<evidence type="ECO:0000313" key="2">
    <source>
        <dbReference type="Proteomes" id="UP000822142"/>
    </source>
</evidence>
<comment type="caution">
    <text evidence="1">The sequence shown here is derived from an EMBL/GenBank/DDBJ whole genome shotgun (WGS) entry which is preliminary data.</text>
</comment>
<protein>
    <submittedName>
        <fullName evidence="1">Uncharacterized protein</fullName>
    </submittedName>
</protein>
<organism evidence="1 2">
    <name type="scientific">Blautia hansenii</name>
    <name type="common">Ruminococcus hansenii</name>
    <dbReference type="NCBI Taxonomy" id="1322"/>
    <lineage>
        <taxon>Bacteria</taxon>
        <taxon>Bacillati</taxon>
        <taxon>Bacillota</taxon>
        <taxon>Clostridia</taxon>
        <taxon>Lachnospirales</taxon>
        <taxon>Lachnospiraceae</taxon>
        <taxon>Blautia</taxon>
    </lineage>
</organism>
<dbReference type="Pfam" id="PF19668">
    <property type="entry name" value="DUF6171"/>
    <property type="match status" value="1"/>
</dbReference>
<dbReference type="InterPro" id="IPR046169">
    <property type="entry name" value="DUF6171"/>
</dbReference>
<reference evidence="1 2" key="1">
    <citation type="journal article" date="2020" name="Cell Host Microbe">
        <title>Functional and Genomic Variation between Human-Derived Isolates of Lachnospiraceae Reveals Inter- and Intra-Species Diversity.</title>
        <authorList>
            <person name="Sorbara M.T."/>
            <person name="Littmann E.R."/>
            <person name="Fontana E."/>
            <person name="Moody T.U."/>
            <person name="Kohout C.E."/>
            <person name="Gjonbalaj M."/>
            <person name="Eaton V."/>
            <person name="Seok R."/>
            <person name="Leiner I.M."/>
            <person name="Pamer E.G."/>
        </authorList>
    </citation>
    <scope>NUCLEOTIDE SEQUENCE [LARGE SCALE GENOMIC DNA]</scope>
    <source>
        <strain evidence="1 2">MSK.15.26</strain>
    </source>
</reference>
<evidence type="ECO:0000313" key="1">
    <source>
        <dbReference type="EMBL" id="NSJ86663.1"/>
    </source>
</evidence>
<proteinExistence type="predicted"/>
<dbReference type="Proteomes" id="UP000822142">
    <property type="component" value="Unassembled WGS sequence"/>
</dbReference>
<keyword evidence="2" id="KW-1185">Reference proteome</keyword>
<dbReference type="EMBL" id="JAAITA010000014">
    <property type="protein sequence ID" value="NSJ86663.1"/>
    <property type="molecule type" value="Genomic_DNA"/>
</dbReference>
<name>A0ABX2ICL8_BLAHA</name>